<dbReference type="AlphaFoldDB" id="A0A9P4WG39"/>
<evidence type="ECO:0000313" key="3">
    <source>
        <dbReference type="EMBL" id="KAF3031348.1"/>
    </source>
</evidence>
<evidence type="ECO:0008006" key="5">
    <source>
        <dbReference type="Google" id="ProtNLM"/>
    </source>
</evidence>
<evidence type="ECO:0000256" key="1">
    <source>
        <dbReference type="SAM" id="MobiDB-lite"/>
    </source>
</evidence>
<comment type="caution">
    <text evidence="3">The sequence shown here is derived from an EMBL/GenBank/DDBJ whole genome shotgun (WGS) entry which is preliminary data.</text>
</comment>
<dbReference type="Proteomes" id="UP000758155">
    <property type="component" value="Unassembled WGS sequence"/>
</dbReference>
<keyword evidence="4" id="KW-1185">Reference proteome</keyword>
<sequence length="79" mass="8699">MCCLIVFLWLRQPVKKPLSPTPDCPATKRWHFGVTVSVAAKIKESRDRNGSPSGQKPPDQISRPTCQMKSQPAAGHTEA</sequence>
<feature type="region of interest" description="Disordered" evidence="1">
    <location>
        <begin position="42"/>
        <end position="79"/>
    </location>
</feature>
<reference evidence="3" key="1">
    <citation type="submission" date="2019-04" db="EMBL/GenBank/DDBJ databases">
        <title>Sequencing of skin fungus with MAO and IRED activity.</title>
        <authorList>
            <person name="Marsaioli A.J."/>
            <person name="Bonatto J.M.C."/>
            <person name="Reis Junior O."/>
        </authorList>
    </citation>
    <scope>NUCLEOTIDE SEQUENCE</scope>
    <source>
        <strain evidence="3">28M1</strain>
    </source>
</reference>
<proteinExistence type="predicted"/>
<feature type="signal peptide" evidence="2">
    <location>
        <begin position="1"/>
        <end position="16"/>
    </location>
</feature>
<dbReference type="EMBL" id="SWKV01000159">
    <property type="protein sequence ID" value="KAF3031348.1"/>
    <property type="molecule type" value="Genomic_DNA"/>
</dbReference>
<keyword evidence="2" id="KW-0732">Signal</keyword>
<feature type="chain" id="PRO_5040249798" description="Secreted protein" evidence="2">
    <location>
        <begin position="17"/>
        <end position="79"/>
    </location>
</feature>
<accession>A0A9P4WG39</accession>
<evidence type="ECO:0000313" key="4">
    <source>
        <dbReference type="Proteomes" id="UP000758155"/>
    </source>
</evidence>
<name>A0A9P4WG39_9PLEO</name>
<gene>
    <name evidence="3" type="ORF">E8E12_001570</name>
</gene>
<organism evidence="3 4">
    <name type="scientific">Didymella heteroderae</name>
    <dbReference type="NCBI Taxonomy" id="1769908"/>
    <lineage>
        <taxon>Eukaryota</taxon>
        <taxon>Fungi</taxon>
        <taxon>Dikarya</taxon>
        <taxon>Ascomycota</taxon>
        <taxon>Pezizomycotina</taxon>
        <taxon>Dothideomycetes</taxon>
        <taxon>Pleosporomycetidae</taxon>
        <taxon>Pleosporales</taxon>
        <taxon>Pleosporineae</taxon>
        <taxon>Didymellaceae</taxon>
        <taxon>Didymella</taxon>
    </lineage>
</organism>
<evidence type="ECO:0000256" key="2">
    <source>
        <dbReference type="SAM" id="SignalP"/>
    </source>
</evidence>
<protein>
    <recommendedName>
        <fullName evidence="5">Secreted protein</fullName>
    </recommendedName>
</protein>